<dbReference type="InterPro" id="IPR000182">
    <property type="entry name" value="GNAT_dom"/>
</dbReference>
<protein>
    <recommendedName>
        <fullName evidence="1">N-acetyltransferase domain-containing protein</fullName>
    </recommendedName>
</protein>
<dbReference type="SUPFAM" id="SSF55729">
    <property type="entry name" value="Acyl-CoA N-acyltransferases (Nat)"/>
    <property type="match status" value="1"/>
</dbReference>
<evidence type="ECO:0000259" key="1">
    <source>
        <dbReference type="PROSITE" id="PS51186"/>
    </source>
</evidence>
<dbReference type="Gene3D" id="3.40.630.30">
    <property type="match status" value="1"/>
</dbReference>
<dbReference type="AlphaFoldDB" id="A0A4P9WA20"/>
<evidence type="ECO:0000313" key="2">
    <source>
        <dbReference type="EMBL" id="RKO87076.1"/>
    </source>
</evidence>
<reference evidence="3" key="1">
    <citation type="journal article" date="2018" name="Nat. Microbiol.">
        <title>Leveraging single-cell genomics to expand the fungal tree of life.</title>
        <authorList>
            <person name="Ahrendt S.R."/>
            <person name="Quandt C.A."/>
            <person name="Ciobanu D."/>
            <person name="Clum A."/>
            <person name="Salamov A."/>
            <person name="Andreopoulos B."/>
            <person name="Cheng J.F."/>
            <person name="Woyke T."/>
            <person name="Pelin A."/>
            <person name="Henrissat B."/>
            <person name="Reynolds N.K."/>
            <person name="Benny G.L."/>
            <person name="Smith M.E."/>
            <person name="James T.Y."/>
            <person name="Grigoriev I.V."/>
        </authorList>
    </citation>
    <scope>NUCLEOTIDE SEQUENCE [LARGE SCALE GENOMIC DNA]</scope>
</reference>
<dbReference type="Proteomes" id="UP000269721">
    <property type="component" value="Unassembled WGS sequence"/>
</dbReference>
<dbReference type="InterPro" id="IPR016181">
    <property type="entry name" value="Acyl_CoA_acyltransferase"/>
</dbReference>
<gene>
    <name evidence="2" type="ORF">BDK51DRAFT_42281</name>
</gene>
<sequence length="277" mass="30161">MQITPLAVSDPEFLSACTKTSRWDEMISMSLGSTHIAHNPGPPFRSWTNASGKDLRLLEYTAPNGTASSLAADLSALLATCKPGTTIEVLSETFGPIKPSPELLQSLGFVASSGGVVRTLEIPASYTPTTAFPAGVTLHPVTTELDWADRVSIEQILFSYPLKGDYVRRLDVALRYLANDRRSDFNVIARHEGSVIAYINMRYARGVAYLQGAGVMASWRKRGLMRAMLERAVVEAQGKGFAVVMTRAWDEDARKAWVAMGFAGALVCDSKWKLTVA</sequence>
<dbReference type="Pfam" id="PF00583">
    <property type="entry name" value="Acetyltransf_1"/>
    <property type="match status" value="1"/>
</dbReference>
<name>A0A4P9WA20_9FUNG</name>
<proteinExistence type="predicted"/>
<organism evidence="2 3">
    <name type="scientific">Blyttiomyces helicus</name>
    <dbReference type="NCBI Taxonomy" id="388810"/>
    <lineage>
        <taxon>Eukaryota</taxon>
        <taxon>Fungi</taxon>
        <taxon>Fungi incertae sedis</taxon>
        <taxon>Chytridiomycota</taxon>
        <taxon>Chytridiomycota incertae sedis</taxon>
        <taxon>Chytridiomycetes</taxon>
        <taxon>Chytridiomycetes incertae sedis</taxon>
        <taxon>Blyttiomyces</taxon>
    </lineage>
</organism>
<dbReference type="GO" id="GO:0016747">
    <property type="term" value="F:acyltransferase activity, transferring groups other than amino-acyl groups"/>
    <property type="evidence" value="ECO:0007669"/>
    <property type="project" value="InterPro"/>
</dbReference>
<dbReference type="OrthoDB" id="2102940at2759"/>
<dbReference type="CDD" id="cd04301">
    <property type="entry name" value="NAT_SF"/>
    <property type="match status" value="1"/>
</dbReference>
<feature type="domain" description="N-acetyltransferase" evidence="1">
    <location>
        <begin position="136"/>
        <end position="277"/>
    </location>
</feature>
<evidence type="ECO:0000313" key="3">
    <source>
        <dbReference type="Proteomes" id="UP000269721"/>
    </source>
</evidence>
<dbReference type="PROSITE" id="PS51186">
    <property type="entry name" value="GNAT"/>
    <property type="match status" value="1"/>
</dbReference>
<accession>A0A4P9WA20</accession>
<keyword evidence="3" id="KW-1185">Reference proteome</keyword>
<dbReference type="EMBL" id="KZ997703">
    <property type="protein sequence ID" value="RKO87076.1"/>
    <property type="molecule type" value="Genomic_DNA"/>
</dbReference>